<proteinExistence type="predicted"/>
<dbReference type="EMBL" id="CAXIEN010000004">
    <property type="protein sequence ID" value="CAL1262110.1"/>
    <property type="molecule type" value="Genomic_DNA"/>
</dbReference>
<protein>
    <submittedName>
        <fullName evidence="1">Uncharacterized protein</fullName>
    </submittedName>
</protein>
<name>A0AAV1YT18_9ARAC</name>
<comment type="caution">
    <text evidence="1">The sequence shown here is derived from an EMBL/GenBank/DDBJ whole genome shotgun (WGS) entry which is preliminary data.</text>
</comment>
<organism evidence="1 2">
    <name type="scientific">Larinioides sclopetarius</name>
    <dbReference type="NCBI Taxonomy" id="280406"/>
    <lineage>
        <taxon>Eukaryota</taxon>
        <taxon>Metazoa</taxon>
        <taxon>Ecdysozoa</taxon>
        <taxon>Arthropoda</taxon>
        <taxon>Chelicerata</taxon>
        <taxon>Arachnida</taxon>
        <taxon>Araneae</taxon>
        <taxon>Araneomorphae</taxon>
        <taxon>Entelegynae</taxon>
        <taxon>Araneoidea</taxon>
        <taxon>Araneidae</taxon>
        <taxon>Larinioides</taxon>
    </lineage>
</organism>
<sequence>METYRTAFHNPNGTEFRFQTHQGIARIFNVISVLNVKLVYEEHEDGRCKLMRNVKVINF</sequence>
<evidence type="ECO:0000313" key="1">
    <source>
        <dbReference type="EMBL" id="CAL1262110.1"/>
    </source>
</evidence>
<dbReference type="AlphaFoldDB" id="A0AAV1YT18"/>
<dbReference type="Proteomes" id="UP001497382">
    <property type="component" value="Unassembled WGS sequence"/>
</dbReference>
<gene>
    <name evidence="1" type="ORF">LARSCL_LOCUS794</name>
</gene>
<evidence type="ECO:0000313" key="2">
    <source>
        <dbReference type="Proteomes" id="UP001497382"/>
    </source>
</evidence>
<keyword evidence="2" id="KW-1185">Reference proteome</keyword>
<accession>A0AAV1YT18</accession>
<reference evidence="1 2" key="1">
    <citation type="submission" date="2024-04" db="EMBL/GenBank/DDBJ databases">
        <authorList>
            <person name="Rising A."/>
            <person name="Reimegard J."/>
            <person name="Sonavane S."/>
            <person name="Akerstrom W."/>
            <person name="Nylinder S."/>
            <person name="Hedman E."/>
            <person name="Kallberg Y."/>
        </authorList>
    </citation>
    <scope>NUCLEOTIDE SEQUENCE [LARGE SCALE GENOMIC DNA]</scope>
</reference>